<dbReference type="Proteomes" id="UP000219327">
    <property type="component" value="Unassembled WGS sequence"/>
</dbReference>
<gene>
    <name evidence="1" type="ORF">CNE99_08680</name>
</gene>
<dbReference type="Gene3D" id="2.60.120.620">
    <property type="entry name" value="q2cbj1_9rhob like domain"/>
    <property type="match status" value="1"/>
</dbReference>
<evidence type="ECO:0000313" key="2">
    <source>
        <dbReference type="Proteomes" id="UP000219327"/>
    </source>
</evidence>
<evidence type="ECO:0000313" key="1">
    <source>
        <dbReference type="EMBL" id="PDH37041.1"/>
    </source>
</evidence>
<dbReference type="EMBL" id="NTKD01000054">
    <property type="protein sequence ID" value="PDH37041.1"/>
    <property type="molecule type" value="Genomic_DNA"/>
</dbReference>
<comment type="caution">
    <text evidence="1">The sequence shown here is derived from an EMBL/GenBank/DDBJ whole genome shotgun (WGS) entry which is preliminary data.</text>
</comment>
<accession>A0A2A5WKU8</accession>
<proteinExistence type="predicted"/>
<sequence>MDMTDSLDILEPRDWRELRDQFQNVEPFPSISIDNFLTAEAACGIAESYPTYSEAHEMGMEFLPVNSKKKIQVTEEEKLPEPVAGLSRMLASSEFRTCLTEMTGIPSLRWDDHLGGGGMHSL</sequence>
<dbReference type="AlphaFoldDB" id="A0A2A5WKU8"/>
<reference evidence="1 2" key="1">
    <citation type="submission" date="2017-08" db="EMBL/GenBank/DDBJ databases">
        <title>Fine stratification of microbial communities through a metagenomic profile of the photic zone.</title>
        <authorList>
            <person name="Haro-Moreno J.M."/>
            <person name="Lopez-Perez M."/>
            <person name="De La Torre J."/>
            <person name="Picazo A."/>
            <person name="Camacho A."/>
            <person name="Rodriguez-Valera F."/>
        </authorList>
    </citation>
    <scope>NUCLEOTIDE SEQUENCE [LARGE SCALE GENOMIC DNA]</scope>
    <source>
        <strain evidence="1">MED-G24</strain>
    </source>
</reference>
<protein>
    <submittedName>
        <fullName evidence="1">Uncharacterized protein</fullName>
    </submittedName>
</protein>
<name>A0A2A5WKU8_9GAMM</name>
<organism evidence="1 2">
    <name type="scientific">OM182 bacterium MED-G24</name>
    <dbReference type="NCBI Taxonomy" id="1986255"/>
    <lineage>
        <taxon>Bacteria</taxon>
        <taxon>Pseudomonadati</taxon>
        <taxon>Pseudomonadota</taxon>
        <taxon>Gammaproteobacteria</taxon>
        <taxon>OMG group</taxon>
        <taxon>OM182 clade</taxon>
    </lineage>
</organism>